<accession>A0A9D0ZK10</accession>
<dbReference type="GO" id="GO:0005886">
    <property type="term" value="C:plasma membrane"/>
    <property type="evidence" value="ECO:0007669"/>
    <property type="project" value="TreeGrafter"/>
</dbReference>
<name>A0A9D0ZK10_9FIRM</name>
<keyword evidence="3" id="KW-0479">Metal-binding</keyword>
<dbReference type="Pfam" id="PF00037">
    <property type="entry name" value="Fer4"/>
    <property type="match status" value="2"/>
</dbReference>
<evidence type="ECO:0000259" key="8">
    <source>
        <dbReference type="PROSITE" id="PS51379"/>
    </source>
</evidence>
<feature type="domain" description="4Fe-4S ferredoxin-type" evidence="8">
    <location>
        <begin position="229"/>
        <end position="258"/>
    </location>
</feature>
<dbReference type="SUPFAM" id="SSF54862">
    <property type="entry name" value="4Fe-4S ferredoxins"/>
    <property type="match status" value="1"/>
</dbReference>
<feature type="transmembrane region" description="Helical" evidence="7">
    <location>
        <begin position="79"/>
        <end position="106"/>
    </location>
</feature>
<keyword evidence="6" id="KW-0411">Iron-sulfur</keyword>
<comment type="caution">
    <text evidence="9">The sequence shown here is derived from an EMBL/GenBank/DDBJ whole genome shotgun (WGS) entry which is preliminary data.</text>
</comment>
<organism evidence="9 10">
    <name type="scientific">Candidatus Pullichristensenella stercorigallinarum</name>
    <dbReference type="NCBI Taxonomy" id="2840909"/>
    <lineage>
        <taxon>Bacteria</taxon>
        <taxon>Bacillati</taxon>
        <taxon>Bacillota</taxon>
        <taxon>Clostridia</taxon>
        <taxon>Candidatus Pullichristensenella</taxon>
    </lineage>
</organism>
<keyword evidence="7" id="KW-1133">Transmembrane helix</keyword>
<keyword evidence="7" id="KW-0812">Transmembrane</keyword>
<evidence type="ECO:0000256" key="6">
    <source>
        <dbReference type="ARBA" id="ARBA00023014"/>
    </source>
</evidence>
<keyword evidence="1" id="KW-0813">Transport</keyword>
<evidence type="ECO:0000256" key="1">
    <source>
        <dbReference type="ARBA" id="ARBA00022448"/>
    </source>
</evidence>
<evidence type="ECO:0000256" key="2">
    <source>
        <dbReference type="ARBA" id="ARBA00022485"/>
    </source>
</evidence>
<evidence type="ECO:0000313" key="10">
    <source>
        <dbReference type="Proteomes" id="UP000824260"/>
    </source>
</evidence>
<evidence type="ECO:0000256" key="7">
    <source>
        <dbReference type="SAM" id="Phobius"/>
    </source>
</evidence>
<dbReference type="Proteomes" id="UP000824260">
    <property type="component" value="Unassembled WGS sequence"/>
</dbReference>
<dbReference type="EMBL" id="DVFZ01000013">
    <property type="protein sequence ID" value="HIQ81699.1"/>
    <property type="molecule type" value="Genomic_DNA"/>
</dbReference>
<keyword evidence="2" id="KW-0004">4Fe-4S</keyword>
<gene>
    <name evidence="9" type="ORF">IAA52_01205</name>
</gene>
<dbReference type="AlphaFoldDB" id="A0A9D0ZK10"/>
<dbReference type="PANTHER" id="PTHR30176:SF3">
    <property type="entry name" value="FERREDOXIN-TYPE PROTEIN NAPH"/>
    <property type="match status" value="1"/>
</dbReference>
<evidence type="ECO:0000313" key="9">
    <source>
        <dbReference type="EMBL" id="HIQ81699.1"/>
    </source>
</evidence>
<feature type="domain" description="4Fe-4S ferredoxin-type" evidence="8">
    <location>
        <begin position="259"/>
        <end position="280"/>
    </location>
</feature>
<keyword evidence="4" id="KW-0249">Electron transport</keyword>
<dbReference type="PROSITE" id="PS51379">
    <property type="entry name" value="4FE4S_FER_2"/>
    <property type="match status" value="2"/>
</dbReference>
<keyword evidence="5" id="KW-0408">Iron</keyword>
<dbReference type="Pfam" id="PF12801">
    <property type="entry name" value="Fer4_5"/>
    <property type="match status" value="3"/>
</dbReference>
<protein>
    <submittedName>
        <fullName evidence="9">4Fe-4S binding protein</fullName>
    </submittedName>
</protein>
<dbReference type="GO" id="GO:0046872">
    <property type="term" value="F:metal ion binding"/>
    <property type="evidence" value="ECO:0007669"/>
    <property type="project" value="UniProtKB-KW"/>
</dbReference>
<proteinExistence type="predicted"/>
<dbReference type="InterPro" id="IPR017896">
    <property type="entry name" value="4Fe4S_Fe-S-bd"/>
</dbReference>
<keyword evidence="7" id="KW-0472">Membrane</keyword>
<dbReference type="InterPro" id="IPR017900">
    <property type="entry name" value="4Fe4S_Fe_S_CS"/>
</dbReference>
<feature type="transmembrane region" description="Helical" evidence="7">
    <location>
        <begin position="127"/>
        <end position="147"/>
    </location>
</feature>
<dbReference type="PANTHER" id="PTHR30176">
    <property type="entry name" value="FERREDOXIN-TYPE PROTEIN NAPH"/>
    <property type="match status" value="1"/>
</dbReference>
<evidence type="ECO:0000256" key="5">
    <source>
        <dbReference type="ARBA" id="ARBA00023004"/>
    </source>
</evidence>
<evidence type="ECO:0000256" key="3">
    <source>
        <dbReference type="ARBA" id="ARBA00022723"/>
    </source>
</evidence>
<reference evidence="9" key="2">
    <citation type="journal article" date="2021" name="PeerJ">
        <title>Extensive microbial diversity within the chicken gut microbiome revealed by metagenomics and culture.</title>
        <authorList>
            <person name="Gilroy R."/>
            <person name="Ravi A."/>
            <person name="Getino M."/>
            <person name="Pursley I."/>
            <person name="Horton D.L."/>
            <person name="Alikhan N.F."/>
            <person name="Baker D."/>
            <person name="Gharbi K."/>
            <person name="Hall N."/>
            <person name="Watson M."/>
            <person name="Adriaenssens E.M."/>
            <person name="Foster-Nyarko E."/>
            <person name="Jarju S."/>
            <person name="Secka A."/>
            <person name="Antonio M."/>
            <person name="Oren A."/>
            <person name="Chaudhuri R.R."/>
            <person name="La Ragione R."/>
            <person name="Hildebrand F."/>
            <person name="Pallen M.J."/>
        </authorList>
    </citation>
    <scope>NUCLEOTIDE SEQUENCE</scope>
    <source>
        <strain evidence="9">ChiSjej6B24-2974</strain>
    </source>
</reference>
<dbReference type="Gene3D" id="3.30.70.20">
    <property type="match status" value="1"/>
</dbReference>
<feature type="transmembrane region" description="Helical" evidence="7">
    <location>
        <begin position="184"/>
        <end position="206"/>
    </location>
</feature>
<sequence>MARLRALGAEGKRRIVQVLAAVLYNANVGGFLKGEIYRGNSKKFCVPGLNCYSCPGAIASCPLGALQASLNSFPSAVPLYMLGILLVFGALLGRAICAFLCPFGLIQELLHKIPSRKLKKNAWTRRLTVIKYVVLVVMVIALPLYFLMVNGVVTPAFCKWLCPAGTLEGGVPLMITNESLRSQIGWLFSWKALVTVAVVVASVFIFRPFCRFICPLGAIYSLFNRVALFGVRVDKKKCTHCGACARVCKMDVRIVNDRECLRCGECVSRCPTGAISCKFMQKGGTNHEKTARTHAGAGASVLHGAGDGTQPGGGGGGSL</sequence>
<dbReference type="PROSITE" id="PS00198">
    <property type="entry name" value="4FE4S_FER_1"/>
    <property type="match status" value="1"/>
</dbReference>
<dbReference type="InterPro" id="IPR051684">
    <property type="entry name" value="Electron_Trans/Redox"/>
</dbReference>
<reference evidence="9" key="1">
    <citation type="submission" date="2020-10" db="EMBL/GenBank/DDBJ databases">
        <authorList>
            <person name="Gilroy R."/>
        </authorList>
    </citation>
    <scope>NUCLEOTIDE SEQUENCE</scope>
    <source>
        <strain evidence="9">ChiSjej6B24-2974</strain>
    </source>
</reference>
<evidence type="ECO:0000256" key="4">
    <source>
        <dbReference type="ARBA" id="ARBA00022982"/>
    </source>
</evidence>
<dbReference type="GO" id="GO:0051539">
    <property type="term" value="F:4 iron, 4 sulfur cluster binding"/>
    <property type="evidence" value="ECO:0007669"/>
    <property type="project" value="UniProtKB-KW"/>
</dbReference>